<evidence type="ECO:0000256" key="9">
    <source>
        <dbReference type="RuleBase" id="RU003640"/>
    </source>
</evidence>
<keyword evidence="9" id="KW-0679">Respiratory chain</keyword>
<reference evidence="10" key="1">
    <citation type="journal article" date="2018" name="Syst. Biol.">
        <title>Mitochondrial Genome Fragmentation Unites the Parasitic Lice of Eutherian Mammals.</title>
        <authorList>
            <person name="Song F."/>
            <person name="Li H."/>
            <person name="Liu G.-H."/>
            <person name="Wang W."/>
            <person name="James P."/>
            <person name="Colwell D.D."/>
            <person name="Tran A."/>
            <person name="Gong S."/>
            <person name="Cai W."/>
            <person name="Shao R."/>
        </authorList>
    </citation>
    <scope>NUCLEOTIDE SEQUENCE</scope>
</reference>
<proteinExistence type="inferred from homology"/>
<keyword evidence="9" id="KW-1278">Translocase</keyword>
<evidence type="ECO:0000256" key="7">
    <source>
        <dbReference type="ARBA" id="ARBA00023136"/>
    </source>
</evidence>
<dbReference type="PANTHER" id="PTHR11058">
    <property type="entry name" value="NADH-UBIQUINONE OXIDOREDUCTASE CHAIN 3"/>
    <property type="match status" value="1"/>
</dbReference>
<keyword evidence="9" id="KW-0249">Electron transport</keyword>
<comment type="subcellular location">
    <subcellularLocation>
        <location evidence="1">Membrane</location>
    </subcellularLocation>
    <subcellularLocation>
        <location evidence="9">Mitochondrion membrane</location>
        <topology evidence="9">Multi-pass membrane protein</topology>
    </subcellularLocation>
</comment>
<keyword evidence="4 9" id="KW-0813">Transport</keyword>
<organism evidence="10">
    <name type="scientific">Amyrsidea minuta</name>
    <dbReference type="NCBI Taxonomy" id="2364307"/>
    <lineage>
        <taxon>Eukaryota</taxon>
        <taxon>Metazoa</taxon>
        <taxon>Ecdysozoa</taxon>
        <taxon>Arthropoda</taxon>
        <taxon>Hexapoda</taxon>
        <taxon>Insecta</taxon>
        <taxon>Pterygota</taxon>
        <taxon>Neoptera</taxon>
        <taxon>Paraneoptera</taxon>
        <taxon>Psocodea</taxon>
        <taxon>Troctomorpha</taxon>
        <taxon>Phthiraptera</taxon>
        <taxon>Amblycera</taxon>
        <taxon>Menoponidae</taxon>
        <taxon>Amyrsidea</taxon>
    </lineage>
</organism>
<evidence type="ECO:0000256" key="4">
    <source>
        <dbReference type="ARBA" id="ARBA00022448"/>
    </source>
</evidence>
<evidence type="ECO:0000313" key="10">
    <source>
        <dbReference type="EMBL" id="AYC65890.1"/>
    </source>
</evidence>
<evidence type="ECO:0000256" key="8">
    <source>
        <dbReference type="ARBA" id="ARBA00049551"/>
    </source>
</evidence>
<dbReference type="GO" id="GO:0030964">
    <property type="term" value="C:NADH dehydrogenase complex"/>
    <property type="evidence" value="ECO:0007669"/>
    <property type="project" value="TreeGrafter"/>
</dbReference>
<dbReference type="EC" id="7.1.1.2" evidence="9"/>
<keyword evidence="7" id="KW-0472">Membrane</keyword>
<geneLocation type="mitochondrion" evidence="10"/>
<keyword evidence="9 10" id="KW-0496">Mitochondrion</keyword>
<dbReference type="PANTHER" id="PTHR11058:SF9">
    <property type="entry name" value="NADH-UBIQUINONE OXIDOREDUCTASE CHAIN 3"/>
    <property type="match status" value="1"/>
</dbReference>
<dbReference type="InterPro" id="IPR000440">
    <property type="entry name" value="NADH_UbQ/plastoQ_OxRdtase_su3"/>
</dbReference>
<sequence length="119" mass="14255">MNLKFIMFMTFFILMGFLSFIIFILSFFFIESYKLNESHDSAFECGFESLFLTRVPFSNQFFQITIVFLVFDLEVVIFLPFICYSWMDEHLLLTLSILLILLLVGLIIEWYDHSLEWSI</sequence>
<gene>
    <name evidence="10" type="primary">ND3</name>
</gene>
<comment type="catalytic activity">
    <reaction evidence="8 9">
        <text>a ubiquinone + NADH + 5 H(+)(in) = a ubiquinol + NAD(+) + 4 H(+)(out)</text>
        <dbReference type="Rhea" id="RHEA:29091"/>
        <dbReference type="Rhea" id="RHEA-COMP:9565"/>
        <dbReference type="Rhea" id="RHEA-COMP:9566"/>
        <dbReference type="ChEBI" id="CHEBI:15378"/>
        <dbReference type="ChEBI" id="CHEBI:16389"/>
        <dbReference type="ChEBI" id="CHEBI:17976"/>
        <dbReference type="ChEBI" id="CHEBI:57540"/>
        <dbReference type="ChEBI" id="CHEBI:57945"/>
        <dbReference type="EC" id="7.1.1.2"/>
    </reaction>
</comment>
<keyword evidence="5" id="KW-0812">Transmembrane</keyword>
<protein>
    <recommendedName>
        <fullName evidence="3 9">NADH-ubiquinone oxidoreductase chain 3</fullName>
        <ecNumber evidence="9">7.1.1.2</ecNumber>
    </recommendedName>
</protein>
<dbReference type="GO" id="GO:0031966">
    <property type="term" value="C:mitochondrial membrane"/>
    <property type="evidence" value="ECO:0007669"/>
    <property type="project" value="UniProtKB-SubCell"/>
</dbReference>
<dbReference type="AlphaFoldDB" id="A0A386B2C2"/>
<evidence type="ECO:0000256" key="2">
    <source>
        <dbReference type="ARBA" id="ARBA00008472"/>
    </source>
</evidence>
<accession>A0A386B2C2</accession>
<keyword evidence="9" id="KW-0830">Ubiquinone</keyword>
<comment type="function">
    <text evidence="9">Core subunit of the mitochondrial membrane respiratory chain NADH dehydrogenase (Complex I) which catalyzes electron transfer from NADH through the respiratory chain, using ubiquinone as an electron acceptor. Essential for the catalytic activity of complex I.</text>
</comment>
<dbReference type="Gene3D" id="1.20.58.1610">
    <property type="entry name" value="NADH:ubiquinone/plastoquinone oxidoreductase, chain 3"/>
    <property type="match status" value="1"/>
</dbReference>
<comment type="similarity">
    <text evidence="2 9">Belongs to the complex I subunit 3 family.</text>
</comment>
<evidence type="ECO:0000256" key="3">
    <source>
        <dbReference type="ARBA" id="ARBA00021007"/>
    </source>
</evidence>
<evidence type="ECO:0000256" key="5">
    <source>
        <dbReference type="ARBA" id="ARBA00022692"/>
    </source>
</evidence>
<dbReference type="EMBL" id="MH001227">
    <property type="protein sequence ID" value="AYC65890.1"/>
    <property type="molecule type" value="Genomic_DNA"/>
</dbReference>
<dbReference type="InterPro" id="IPR038430">
    <property type="entry name" value="NDAH_ubi_oxred_su3_sf"/>
</dbReference>
<keyword evidence="9" id="KW-0520">NAD</keyword>
<dbReference type="GO" id="GO:0008137">
    <property type="term" value="F:NADH dehydrogenase (ubiquinone) activity"/>
    <property type="evidence" value="ECO:0007669"/>
    <property type="project" value="UniProtKB-UniRule"/>
</dbReference>
<name>A0A386B2C2_9NEOP</name>
<evidence type="ECO:0000256" key="6">
    <source>
        <dbReference type="ARBA" id="ARBA00022989"/>
    </source>
</evidence>
<keyword evidence="6" id="KW-1133">Transmembrane helix</keyword>
<evidence type="ECO:0000256" key="1">
    <source>
        <dbReference type="ARBA" id="ARBA00004370"/>
    </source>
</evidence>
<dbReference type="Pfam" id="PF00507">
    <property type="entry name" value="Oxidored_q4"/>
    <property type="match status" value="1"/>
</dbReference>